<accession>A0A5R8Y4M8</accession>
<organism evidence="2 3">
    <name type="scientific">Arcobacter arenosus</name>
    <dbReference type="NCBI Taxonomy" id="2576037"/>
    <lineage>
        <taxon>Bacteria</taxon>
        <taxon>Pseudomonadati</taxon>
        <taxon>Campylobacterota</taxon>
        <taxon>Epsilonproteobacteria</taxon>
        <taxon>Campylobacterales</taxon>
        <taxon>Arcobacteraceae</taxon>
        <taxon>Arcobacter</taxon>
    </lineage>
</organism>
<evidence type="ECO:0000313" key="3">
    <source>
        <dbReference type="Proteomes" id="UP000308901"/>
    </source>
</evidence>
<evidence type="ECO:0008006" key="4">
    <source>
        <dbReference type="Google" id="ProtNLM"/>
    </source>
</evidence>
<dbReference type="OrthoDB" id="5461428at2"/>
<name>A0A5R8Y4M8_9BACT</name>
<gene>
    <name evidence="2" type="ORF">FDK22_03175</name>
</gene>
<dbReference type="RefSeq" id="WP_138151437.1">
    <property type="nucleotide sequence ID" value="NZ_VANU01000001.1"/>
</dbReference>
<evidence type="ECO:0000256" key="1">
    <source>
        <dbReference type="SAM" id="Coils"/>
    </source>
</evidence>
<feature type="coiled-coil region" evidence="1">
    <location>
        <begin position="306"/>
        <end position="367"/>
    </location>
</feature>
<sequence>MAQTIGSVLIDVKADTQKLIQGFEKAEKKVESATKLMKNAIVGLASAASVGVFANMVKSSVDLADATGEAAEKIGVTTEYLSKMRYAAEFSGVSVGQLDAAISAMIRRTNNFKRDGGGAAANALNELGISADFARKNFTDVETTFNIIADRLSKLPDGLEKTAIAQDIFSKSASDVVRLANQGAEGIAELGRQAEITGNVISTEFAENAGALNDSLDTLSKAFTGIGNKLAVELAPSILTATRAFEGLLGIQRELSEYEINQEIKKTTEEIQKLGSEWNSMNDDLNEGYKNIFSLFKSETMLENGMDSHIQKIEKLSSKLTELQSKLYKETKTKEESGIQGQKTLREIQLEREIKALKDRLALLNKSNNPVIDKDLGYEFYQAEAQFEALDELYEKKDQLVKSFADKYKRSTMDKYDYEREMLLKEVQELETTEADKLQIREYYDSELQKINDRQVKEFENLQDESKPIWEQMGEDFDSGFGNAFANTLLNGENAFDGFLKSLASKFISSQVNKMFDGVGSSLFGGVGSFISTLFNANGNAFINGQVQAFATGGVVNSPTLFSHSGGLGVAGEAGSELIAPMRMGNGEMGVQSKPSKVTLNITNNTSSEITAEQVSELTKTNQNGEQERVITLVLDAISRNKNGSRDALRSLV</sequence>
<proteinExistence type="predicted"/>
<dbReference type="AlphaFoldDB" id="A0A5R8Y4M8"/>
<reference evidence="2 3" key="1">
    <citation type="submission" date="2019-05" db="EMBL/GenBank/DDBJ databases">
        <title>Arcobacter sp. nov., isolated from sea sediment.</title>
        <authorList>
            <person name="Kim W."/>
        </authorList>
    </citation>
    <scope>NUCLEOTIDE SEQUENCE [LARGE SCALE GENOMIC DNA]</scope>
    <source>
        <strain evidence="2 3">CAU 1517</strain>
    </source>
</reference>
<comment type="caution">
    <text evidence="2">The sequence shown here is derived from an EMBL/GenBank/DDBJ whole genome shotgun (WGS) entry which is preliminary data.</text>
</comment>
<keyword evidence="1" id="KW-0175">Coiled coil</keyword>
<protein>
    <recommendedName>
        <fullName evidence="4">Phage tail tape measure protein</fullName>
    </recommendedName>
</protein>
<dbReference type="Proteomes" id="UP000308901">
    <property type="component" value="Unassembled WGS sequence"/>
</dbReference>
<keyword evidence="3" id="KW-1185">Reference proteome</keyword>
<dbReference type="EMBL" id="VANU01000001">
    <property type="protein sequence ID" value="TLP41035.1"/>
    <property type="molecule type" value="Genomic_DNA"/>
</dbReference>
<evidence type="ECO:0000313" key="2">
    <source>
        <dbReference type="EMBL" id="TLP41035.1"/>
    </source>
</evidence>